<feature type="region of interest" description="Disordered" evidence="12">
    <location>
        <begin position="1876"/>
        <end position="1904"/>
    </location>
</feature>
<evidence type="ECO:0000256" key="6">
    <source>
        <dbReference type="ARBA" id="ARBA00022806"/>
    </source>
</evidence>
<feature type="region of interest" description="Disordered" evidence="12">
    <location>
        <begin position="195"/>
        <end position="231"/>
    </location>
</feature>
<dbReference type="InterPro" id="IPR044972">
    <property type="entry name" value="Mot1"/>
</dbReference>
<feature type="region of interest" description="Disordered" evidence="12">
    <location>
        <begin position="252"/>
        <end position="363"/>
    </location>
</feature>
<comment type="similarity">
    <text evidence="2">Belongs to the SNF2/RAD54 helicase family.</text>
</comment>
<dbReference type="SUPFAM" id="SSF48371">
    <property type="entry name" value="ARM repeat"/>
    <property type="match status" value="1"/>
</dbReference>
<evidence type="ECO:0000313" key="16">
    <source>
        <dbReference type="Proteomes" id="UP001050691"/>
    </source>
</evidence>
<dbReference type="Pfam" id="PF12054">
    <property type="entry name" value="DUF3535"/>
    <property type="match status" value="1"/>
</dbReference>
<sequence length="1923" mass="212163">MSSRLDRLLVLLDTGSNSNVRNTAAKQIAQLAVKTVRSDVPDNEWDVKQQSSSSSIRDTEDYGELMAVVGRILPYLHSKNFDTRTAASTALSHICTLLPVWTPIFSNSLQNTPEQLDLSVPPSFPSISVPALLNTPRSSLLLASSGQEYSKPVTIRTPAEMARARKEAMGRLGLDFLSFAGEEDADMDWEKELADSVEPDSPTAADTERASTVELDRLPLSSPGVSTSQLDNSVVHSAINLGDTELQGELSARERNRLKRKRKVRASAFVAGSSANSGALTSNGHSNSGPPGPPPPPKGSGGKYGTVAAGEKGASKVRLTAPSEKQASRVSPEEPSTGVSTEKVVIDPSRGGQVDAHESKDNAKSLTVKEGEWIWEGVRNVLEVDLFSPNWEVRHGAAVGLRDILKTQGAHGGMRFGLNNQENNYFHEKWCNDIASKLLCVSVLDRFGDYVVAPVRETVSQTLASLLLHMPHRSVIHVHETLLQMIKQDFYGDSGKHRSHVWEVRHAGLLGIKYEVAVRNDLISSEDGRHMLSGVVDVAILGLRDLDDDVRAVAASCLLPVASHIVKLLPERLGDILDVLWNCLADMKDDLGSSVGAVMSLLGQLVGFNEVIETLSDPRASNVRLAVVQTLHSFLQVPSLSKDWITDLFLRLLIQNLVIEERNDIRDVSLETWRTAIRVLSDLRTESGAVWLEWIVSPGLVLEWHEIVMTPLGTPIDTSKLYMPTIQSESTERHNVDKAMLNQDFSLVSQELVLKGRVAAAAAISYLINAWPTEDQRQDAMFGGLLRHYIISASMLQRLLTATIVEEWAREAEYQNNPLISSCPFVEDLGQTMLTFLDGSTPDFYHEMALNLNRLFQECVGLVNAFATECKVPTSKIPYLGKTIDITGQGNDPDTFTLAKAHLTVGEHYAKLKTSLGRTKKKELLEERRKAVVVSIAQYETTKGRHDLRVSAAFAAAIVALRVQMPKLTPIIKSLTAGVRSEDNIDLQTRSARAVASVVAHCSRLGTTIPLQKLVKNLCAFLCQDAEFTPTFAEEPSEGILSFKRETAPIGRLKDKDSQSVSDDVVKARLTRRGAHLAFVELSNKFGPDLFQVLPAMWECMCGALLEIYSSGMYVIVLENITLSLAIGNSEQADDQMIDDHQKGQDVIDNLVILDAIVPTFHEKLRSSLSEIFNHLLCAIRSRFAVIRQLAAQALATICDVSIVDTMRFVIDNVLPMLGDPLILTNRQGAIESIYHIVRKLALKALPYVIFLVVPVLGRMSDQNDDIRATATNTFASLVKMVPLEAGLPDPPGFSEELLRKRVSEREFLTQLLDGSKVEQYSMPVPINIELRKYQQEGVNWLAFLAKYQLHGILCDDMGLGKTLQSICILAGKHHERAVRYQETQSLDSVHLPSIVICPPTLTGHWTHEISKYTTNLRPVAYVGPAKERAKLLSMLSQFDVVITSYEVVRNDIANLANLNWHYCILDEGHVIKNAKTKLTKAVKQLQAHHRLILSGTPIQNNVLELWSLFDFLMPGFLGSESSFYERFGKPILSSRDGKASAKNTEAAALALEALHKQVLPFLLRRLKEDVLNDLPPKIIQDYYCELSDVQKQLYDDFSQSHAKNTAEDAVRSSGGGGAVKQQHIFQSLQYLRKLCNHPALVLKNDGDAIDSVFSKLKNDKGDLHDIVHAPKLQALRQLLLDCGIGGSLTGEGLKGDMDDIETSGSGSSGGAFSQHRVLVFCQLKQMLDIIETDLFKKHMPSVTYMRLDGNTDPTKRHAIVQTFNADPSIDVLLLTTHVGGLGLTLTGADTVVFVEHDWNPMKDLQAMDRAHRLGQKKVVNVYRLISKGTLEEKIMGLQRFKLNIASSVITQQNSGLASMDTDLVLDLFQRTDGSDTATKKKERKEAAGSISQKHVLEGLEDLPEEEEYSSLDLADFMGSLGH</sequence>
<evidence type="ECO:0000259" key="13">
    <source>
        <dbReference type="PROSITE" id="PS51192"/>
    </source>
</evidence>
<dbReference type="CDD" id="cd17999">
    <property type="entry name" value="DEXHc_Mot1"/>
    <property type="match status" value="1"/>
</dbReference>
<dbReference type="PANTHER" id="PTHR36498">
    <property type="entry name" value="TATA-BINDING PROTEIN-ASSOCIATED FACTOR 172"/>
    <property type="match status" value="1"/>
</dbReference>
<evidence type="ECO:0000256" key="5">
    <source>
        <dbReference type="ARBA" id="ARBA00022801"/>
    </source>
</evidence>
<keyword evidence="7" id="KW-0067">ATP-binding</keyword>
<dbReference type="PROSITE" id="PS51194">
    <property type="entry name" value="HELICASE_CTER"/>
    <property type="match status" value="1"/>
</dbReference>
<proteinExistence type="inferred from homology"/>
<protein>
    <recommendedName>
        <fullName evidence="10">TATA-binding protein-associated factor mot1</fullName>
    </recommendedName>
    <alternativeName>
        <fullName evidence="11">Modifier of transcription 1</fullName>
    </alternativeName>
</protein>
<keyword evidence="9" id="KW-0539">Nucleus</keyword>
<accession>A0AAV5AJV0</accession>
<organism evidence="15 16">
    <name type="scientific">Clathrus columnatus</name>
    <dbReference type="NCBI Taxonomy" id="1419009"/>
    <lineage>
        <taxon>Eukaryota</taxon>
        <taxon>Fungi</taxon>
        <taxon>Dikarya</taxon>
        <taxon>Basidiomycota</taxon>
        <taxon>Agaricomycotina</taxon>
        <taxon>Agaricomycetes</taxon>
        <taxon>Phallomycetidae</taxon>
        <taxon>Phallales</taxon>
        <taxon>Clathraceae</taxon>
        <taxon>Clathrus</taxon>
    </lineage>
</organism>
<keyword evidence="16" id="KW-1185">Reference proteome</keyword>
<dbReference type="Gene3D" id="1.25.10.10">
    <property type="entry name" value="Leucine-rich Repeat Variant"/>
    <property type="match status" value="2"/>
</dbReference>
<dbReference type="SMART" id="SM00490">
    <property type="entry name" value="HELICc"/>
    <property type="match status" value="1"/>
</dbReference>
<feature type="domain" description="Helicase ATP-binding" evidence="13">
    <location>
        <begin position="1343"/>
        <end position="1516"/>
    </location>
</feature>
<feature type="compositionally biased region" description="Basic residues" evidence="12">
    <location>
        <begin position="256"/>
        <end position="265"/>
    </location>
</feature>
<dbReference type="GO" id="GO:0004386">
    <property type="term" value="F:helicase activity"/>
    <property type="evidence" value="ECO:0007669"/>
    <property type="project" value="UniProtKB-KW"/>
</dbReference>
<dbReference type="EMBL" id="BPWL01000007">
    <property type="protein sequence ID" value="GJJ12235.1"/>
    <property type="molecule type" value="Genomic_DNA"/>
</dbReference>
<dbReference type="InterPro" id="IPR044078">
    <property type="entry name" value="Mot1_ATP-bd"/>
</dbReference>
<dbReference type="SUPFAM" id="SSF52540">
    <property type="entry name" value="P-loop containing nucleoside triphosphate hydrolases"/>
    <property type="match status" value="2"/>
</dbReference>
<dbReference type="GO" id="GO:0017025">
    <property type="term" value="F:TBP-class protein binding"/>
    <property type="evidence" value="ECO:0007669"/>
    <property type="project" value="InterPro"/>
</dbReference>
<dbReference type="InterPro" id="IPR049730">
    <property type="entry name" value="SNF2/RAD54-like_C"/>
</dbReference>
<evidence type="ECO:0000256" key="2">
    <source>
        <dbReference type="ARBA" id="ARBA00007025"/>
    </source>
</evidence>
<dbReference type="SMART" id="SM00487">
    <property type="entry name" value="DEXDc"/>
    <property type="match status" value="1"/>
</dbReference>
<evidence type="ECO:0000256" key="3">
    <source>
        <dbReference type="ARBA" id="ARBA00022737"/>
    </source>
</evidence>
<evidence type="ECO:0000313" key="15">
    <source>
        <dbReference type="EMBL" id="GJJ12235.1"/>
    </source>
</evidence>
<evidence type="ECO:0000256" key="12">
    <source>
        <dbReference type="SAM" id="MobiDB-lite"/>
    </source>
</evidence>
<feature type="domain" description="Helicase C-terminal" evidence="14">
    <location>
        <begin position="1693"/>
        <end position="1857"/>
    </location>
</feature>
<dbReference type="Gene3D" id="3.40.50.300">
    <property type="entry name" value="P-loop containing nucleotide triphosphate hydrolases"/>
    <property type="match status" value="1"/>
</dbReference>
<evidence type="ECO:0000256" key="11">
    <source>
        <dbReference type="ARBA" id="ARBA00081329"/>
    </source>
</evidence>
<dbReference type="InterPro" id="IPR027417">
    <property type="entry name" value="P-loop_NTPase"/>
</dbReference>
<keyword evidence="3" id="KW-0677">Repeat</keyword>
<dbReference type="FunFam" id="3.40.50.10810:FF:000009">
    <property type="entry name" value="B-TFIID TATA-box-binding protein-associated factor 1"/>
    <property type="match status" value="1"/>
</dbReference>
<dbReference type="InterPro" id="IPR016024">
    <property type="entry name" value="ARM-type_fold"/>
</dbReference>
<feature type="compositionally biased region" description="Basic and acidic residues" evidence="12">
    <location>
        <begin position="206"/>
        <end position="217"/>
    </location>
</feature>
<feature type="compositionally biased region" description="Basic and acidic residues" evidence="12">
    <location>
        <begin position="1878"/>
        <end position="1887"/>
    </location>
</feature>
<comment type="subcellular location">
    <subcellularLocation>
        <location evidence="1">Nucleus</location>
    </subcellularLocation>
</comment>
<dbReference type="PROSITE" id="PS51192">
    <property type="entry name" value="HELICASE_ATP_BIND_1"/>
    <property type="match status" value="1"/>
</dbReference>
<keyword evidence="8" id="KW-0238">DNA-binding</keyword>
<dbReference type="InterPro" id="IPR000330">
    <property type="entry name" value="SNF2_N"/>
</dbReference>
<dbReference type="CDD" id="cd18793">
    <property type="entry name" value="SF2_C_SNF"/>
    <property type="match status" value="1"/>
</dbReference>
<comment type="caution">
    <text evidence="15">The sequence shown here is derived from an EMBL/GenBank/DDBJ whole genome shotgun (WGS) entry which is preliminary data.</text>
</comment>
<keyword evidence="4" id="KW-0547">Nucleotide-binding</keyword>
<gene>
    <name evidence="15" type="ORF">Clacol_006476</name>
</gene>
<dbReference type="InterPro" id="IPR001650">
    <property type="entry name" value="Helicase_C-like"/>
</dbReference>
<evidence type="ECO:0000259" key="14">
    <source>
        <dbReference type="PROSITE" id="PS51194"/>
    </source>
</evidence>
<dbReference type="Pfam" id="PF00176">
    <property type="entry name" value="SNF2-rel_dom"/>
    <property type="match status" value="1"/>
</dbReference>
<dbReference type="Pfam" id="PF00271">
    <property type="entry name" value="Helicase_C"/>
    <property type="match status" value="1"/>
</dbReference>
<dbReference type="InterPro" id="IPR022707">
    <property type="entry name" value="Mot1_central_dom"/>
</dbReference>
<dbReference type="GO" id="GO:0016887">
    <property type="term" value="F:ATP hydrolysis activity"/>
    <property type="evidence" value="ECO:0007669"/>
    <property type="project" value="InterPro"/>
</dbReference>
<evidence type="ECO:0000256" key="10">
    <source>
        <dbReference type="ARBA" id="ARBA00073046"/>
    </source>
</evidence>
<dbReference type="InterPro" id="IPR038718">
    <property type="entry name" value="SNF2-like_sf"/>
</dbReference>
<dbReference type="InterPro" id="IPR011989">
    <property type="entry name" value="ARM-like"/>
</dbReference>
<dbReference type="FunFam" id="3.40.50.300:FF:000428">
    <property type="entry name" value="TATA-binding protein-associated factor 172"/>
    <property type="match status" value="1"/>
</dbReference>
<dbReference type="Gene3D" id="3.40.50.10810">
    <property type="entry name" value="Tandem AAA-ATPase domain"/>
    <property type="match status" value="1"/>
</dbReference>
<keyword evidence="6" id="KW-0347">Helicase</keyword>
<evidence type="ECO:0000256" key="1">
    <source>
        <dbReference type="ARBA" id="ARBA00004123"/>
    </source>
</evidence>
<keyword evidence="5" id="KW-0378">Hydrolase</keyword>
<evidence type="ECO:0000256" key="8">
    <source>
        <dbReference type="ARBA" id="ARBA00023125"/>
    </source>
</evidence>
<dbReference type="Proteomes" id="UP001050691">
    <property type="component" value="Unassembled WGS sequence"/>
</dbReference>
<dbReference type="GO" id="GO:0003677">
    <property type="term" value="F:DNA binding"/>
    <property type="evidence" value="ECO:0007669"/>
    <property type="project" value="UniProtKB-KW"/>
</dbReference>
<reference evidence="15" key="1">
    <citation type="submission" date="2021-10" db="EMBL/GenBank/DDBJ databases">
        <title>De novo Genome Assembly of Clathrus columnatus (Basidiomycota, Fungi) Using Illumina and Nanopore Sequence Data.</title>
        <authorList>
            <person name="Ogiso-Tanaka E."/>
            <person name="Itagaki H."/>
            <person name="Hosoya T."/>
            <person name="Hosaka K."/>
        </authorList>
    </citation>
    <scope>NUCLEOTIDE SEQUENCE</scope>
    <source>
        <strain evidence="15">MO-923</strain>
    </source>
</reference>
<dbReference type="PANTHER" id="PTHR36498:SF1">
    <property type="entry name" value="TATA-BINDING PROTEIN-ASSOCIATED FACTOR 172"/>
    <property type="match status" value="1"/>
</dbReference>
<dbReference type="GO" id="GO:0005634">
    <property type="term" value="C:nucleus"/>
    <property type="evidence" value="ECO:0007669"/>
    <property type="project" value="UniProtKB-SubCell"/>
</dbReference>
<name>A0AAV5AJV0_9AGAM</name>
<dbReference type="InterPro" id="IPR014001">
    <property type="entry name" value="Helicase_ATP-bd"/>
</dbReference>
<evidence type="ECO:0000256" key="4">
    <source>
        <dbReference type="ARBA" id="ARBA00022741"/>
    </source>
</evidence>
<evidence type="ECO:0000256" key="7">
    <source>
        <dbReference type="ARBA" id="ARBA00022840"/>
    </source>
</evidence>
<evidence type="ECO:0000256" key="9">
    <source>
        <dbReference type="ARBA" id="ARBA00023242"/>
    </source>
</evidence>
<dbReference type="GO" id="GO:0005524">
    <property type="term" value="F:ATP binding"/>
    <property type="evidence" value="ECO:0007669"/>
    <property type="project" value="UniProtKB-KW"/>
</dbReference>